<evidence type="ECO:0000313" key="2">
    <source>
        <dbReference type="Proteomes" id="UP000224291"/>
    </source>
</evidence>
<accession>A0A0H4J310</accession>
<name>A0A0H4J310_9CAUD</name>
<protein>
    <submittedName>
        <fullName evidence="1">Uncharacterized protein</fullName>
    </submittedName>
</protein>
<proteinExistence type="predicted"/>
<dbReference type="Proteomes" id="UP000224291">
    <property type="component" value="Segment"/>
</dbReference>
<reference evidence="1 2" key="1">
    <citation type="submission" date="2015-05" db="EMBL/GenBank/DDBJ databases">
        <authorList>
            <person name="Liu X."/>
            <person name="Tong Y."/>
            <person name="Huang Y."/>
            <person name="Fan H."/>
            <person name="An X."/>
            <person name="Mi Z."/>
            <person name="Zhang Z."/>
        </authorList>
    </citation>
    <scope>NUCLEOTIDE SEQUENCE [LARGE SCALE GENOMIC DNA]</scope>
</reference>
<evidence type="ECO:0000313" key="1">
    <source>
        <dbReference type="EMBL" id="AKO61743.1"/>
    </source>
</evidence>
<dbReference type="KEGG" id="vg:65066843"/>
<sequence length="40" mass="4036">MVSERESAMAASDTTGFTAVGEGCSQATADLITSEVIEGL</sequence>
<dbReference type="RefSeq" id="YP_010077936.1">
    <property type="nucleotide sequence ID" value="NC_054952.1"/>
</dbReference>
<keyword evidence="2" id="KW-1185">Reference proteome</keyword>
<dbReference type="GeneID" id="65066843"/>
<organism evidence="1 2">
    <name type="scientific">Stenotrophomonas phage IME-SM1</name>
    <dbReference type="NCBI Taxonomy" id="1654717"/>
    <lineage>
        <taxon>Viruses</taxon>
        <taxon>Duplodnaviria</taxon>
        <taxon>Heunggongvirae</taxon>
        <taxon>Uroviricota</taxon>
        <taxon>Caudoviricetes</taxon>
        <taxon>Menderavirus</taxon>
        <taxon>Menderavirus IMESM1</taxon>
    </lineage>
</organism>
<dbReference type="EMBL" id="KR560069">
    <property type="protein sequence ID" value="AKO61743.1"/>
    <property type="molecule type" value="Genomic_DNA"/>
</dbReference>